<sequence length="37" mass="4097">MGTMQRADFHVFMVAKGGLTRYNGGRIQRMRGPDAGI</sequence>
<gene>
    <name evidence="1" type="ORF">THTE_4336</name>
</gene>
<proteinExistence type="predicted"/>
<dbReference type="KEGG" id="ttf:THTE_4336"/>
<evidence type="ECO:0000313" key="2">
    <source>
        <dbReference type="Proteomes" id="UP000215086"/>
    </source>
</evidence>
<reference evidence="1 2" key="1">
    <citation type="journal article" name="Front. Microbiol.">
        <title>Sugar Metabolism of the First Thermophilic Planctomycete Thermogutta terrifontis: Comparative Genomic and Transcriptomic Approaches.</title>
        <authorList>
            <person name="Elcheninov A.G."/>
            <person name="Menzel P."/>
            <person name="Gudbergsdottir S.R."/>
            <person name="Slesarev A.I."/>
            <person name="Kadnikov V.V."/>
            <person name="Krogh A."/>
            <person name="Bonch-Osmolovskaya E.A."/>
            <person name="Peng X."/>
            <person name="Kublanov I.V."/>
        </authorList>
    </citation>
    <scope>NUCLEOTIDE SEQUENCE [LARGE SCALE GENOMIC DNA]</scope>
    <source>
        <strain evidence="1 2">R1</strain>
    </source>
</reference>
<organism evidence="1 2">
    <name type="scientific">Thermogutta terrifontis</name>
    <dbReference type="NCBI Taxonomy" id="1331910"/>
    <lineage>
        <taxon>Bacteria</taxon>
        <taxon>Pseudomonadati</taxon>
        <taxon>Planctomycetota</taxon>
        <taxon>Planctomycetia</taxon>
        <taxon>Pirellulales</taxon>
        <taxon>Thermoguttaceae</taxon>
        <taxon>Thermogutta</taxon>
    </lineage>
</organism>
<accession>A0A286RM15</accession>
<name>A0A286RM15_9BACT</name>
<protein>
    <submittedName>
        <fullName evidence="1">Uncharacterized protein</fullName>
    </submittedName>
</protein>
<dbReference type="AlphaFoldDB" id="A0A286RM15"/>
<dbReference type="EMBL" id="CP018477">
    <property type="protein sequence ID" value="ASV76937.1"/>
    <property type="molecule type" value="Genomic_DNA"/>
</dbReference>
<keyword evidence="2" id="KW-1185">Reference proteome</keyword>
<dbReference type="Proteomes" id="UP000215086">
    <property type="component" value="Chromosome"/>
</dbReference>
<evidence type="ECO:0000313" key="1">
    <source>
        <dbReference type="EMBL" id="ASV76937.1"/>
    </source>
</evidence>